<dbReference type="EMBL" id="CM046390">
    <property type="protein sequence ID" value="KAI8564421.1"/>
    <property type="molecule type" value="Genomic_DNA"/>
</dbReference>
<dbReference type="Proteomes" id="UP001062846">
    <property type="component" value="Chromosome 3"/>
</dbReference>
<accession>A0ACC0PH00</accession>
<name>A0ACC0PH00_RHOML</name>
<keyword evidence="2" id="KW-1185">Reference proteome</keyword>
<evidence type="ECO:0000313" key="2">
    <source>
        <dbReference type="Proteomes" id="UP001062846"/>
    </source>
</evidence>
<comment type="caution">
    <text evidence="1">The sequence shown here is derived from an EMBL/GenBank/DDBJ whole genome shotgun (WGS) entry which is preliminary data.</text>
</comment>
<organism evidence="1 2">
    <name type="scientific">Rhododendron molle</name>
    <name type="common">Chinese azalea</name>
    <name type="synonym">Azalea mollis</name>
    <dbReference type="NCBI Taxonomy" id="49168"/>
    <lineage>
        <taxon>Eukaryota</taxon>
        <taxon>Viridiplantae</taxon>
        <taxon>Streptophyta</taxon>
        <taxon>Embryophyta</taxon>
        <taxon>Tracheophyta</taxon>
        <taxon>Spermatophyta</taxon>
        <taxon>Magnoliopsida</taxon>
        <taxon>eudicotyledons</taxon>
        <taxon>Gunneridae</taxon>
        <taxon>Pentapetalae</taxon>
        <taxon>asterids</taxon>
        <taxon>Ericales</taxon>
        <taxon>Ericaceae</taxon>
        <taxon>Ericoideae</taxon>
        <taxon>Rhodoreae</taxon>
        <taxon>Rhododendron</taxon>
    </lineage>
</organism>
<proteinExistence type="predicted"/>
<evidence type="ECO:0000313" key="1">
    <source>
        <dbReference type="EMBL" id="KAI8564421.1"/>
    </source>
</evidence>
<sequence>MGSPKSCIPILVLLALDMSIITTTSAGKSDRRTETEVRAMYESWLAKHGKIVQRTEQEGIWRRPPIAAPRRRIPSAVERWLPEMVVVAVRCTVREETVSWGGKLLRVRGSTKVRVVEPSRINKK</sequence>
<gene>
    <name evidence="1" type="ORF">RHMOL_Rhmol03G0180300</name>
</gene>
<protein>
    <submittedName>
        <fullName evidence="1">Uncharacterized protein</fullName>
    </submittedName>
</protein>
<reference evidence="1" key="1">
    <citation type="submission" date="2022-02" db="EMBL/GenBank/DDBJ databases">
        <title>Plant Genome Project.</title>
        <authorList>
            <person name="Zhang R.-G."/>
        </authorList>
    </citation>
    <scope>NUCLEOTIDE SEQUENCE</scope>
    <source>
        <strain evidence="1">AT1</strain>
    </source>
</reference>